<keyword evidence="6" id="KW-0149">Chlorophyll biosynthesis</keyword>
<dbReference type="OrthoDB" id="420226at2759"/>
<comment type="catalytic activity">
    <reaction evidence="10">
        <text>phytyl diphosphate + 3 NADP(+) = geranylgeranyl diphosphate + 3 NADPH + 3 H(+)</text>
        <dbReference type="Rhea" id="RHEA:26229"/>
        <dbReference type="ChEBI" id="CHEBI:15378"/>
        <dbReference type="ChEBI" id="CHEBI:57533"/>
        <dbReference type="ChEBI" id="CHEBI:57783"/>
        <dbReference type="ChEBI" id="CHEBI:58349"/>
        <dbReference type="ChEBI" id="CHEBI:75434"/>
        <dbReference type="EC" id="1.3.1.83"/>
    </reaction>
</comment>
<dbReference type="InterPro" id="IPR002938">
    <property type="entry name" value="FAD-bd"/>
</dbReference>
<keyword evidence="4" id="KW-0521">NADP</keyword>
<evidence type="ECO:0000256" key="5">
    <source>
        <dbReference type="ARBA" id="ARBA00023002"/>
    </source>
</evidence>
<evidence type="ECO:0000256" key="4">
    <source>
        <dbReference type="ARBA" id="ARBA00022857"/>
    </source>
</evidence>
<evidence type="ECO:0000313" key="15">
    <source>
        <dbReference type="EMBL" id="CAL1139738.1"/>
    </source>
</evidence>
<evidence type="ECO:0000256" key="2">
    <source>
        <dbReference type="ARBA" id="ARBA00012380"/>
    </source>
</evidence>
<comment type="similarity">
    <text evidence="1">Belongs to the geranylgeranyl reductase family. ChlP subfamily.</text>
</comment>
<dbReference type="Gene3D" id="3.50.50.60">
    <property type="entry name" value="FAD/NAD(P)-binding domain"/>
    <property type="match status" value="1"/>
</dbReference>
<organism evidence="14">
    <name type="scientific">Cladocopium goreaui</name>
    <dbReference type="NCBI Taxonomy" id="2562237"/>
    <lineage>
        <taxon>Eukaryota</taxon>
        <taxon>Sar</taxon>
        <taxon>Alveolata</taxon>
        <taxon>Dinophyceae</taxon>
        <taxon>Suessiales</taxon>
        <taxon>Symbiodiniaceae</taxon>
        <taxon>Cladocopium</taxon>
    </lineage>
</organism>
<dbReference type="GO" id="GO:0009535">
    <property type="term" value="C:chloroplast thylakoid membrane"/>
    <property type="evidence" value="ECO:0007669"/>
    <property type="project" value="TreeGrafter"/>
</dbReference>
<protein>
    <recommendedName>
        <fullName evidence="12">Geranylgeranyl diphosphate reductase, chloroplastic</fullName>
        <ecNumber evidence="2">1.3.1.83</ecNumber>
    </recommendedName>
    <alternativeName>
        <fullName evidence="9">Geranylgeranyl reductase</fullName>
    </alternativeName>
</protein>
<evidence type="ECO:0000256" key="12">
    <source>
        <dbReference type="ARBA" id="ARBA00067953"/>
    </source>
</evidence>
<keyword evidence="3" id="KW-0602">Photosynthesis</keyword>
<evidence type="ECO:0000256" key="8">
    <source>
        <dbReference type="ARBA" id="ARBA00024015"/>
    </source>
</evidence>
<dbReference type="NCBIfam" id="TIGR02023">
    <property type="entry name" value="BchP-ChlP"/>
    <property type="match status" value="1"/>
</dbReference>
<dbReference type="EMBL" id="CAMXCT010001076">
    <property type="protein sequence ID" value="CAI3986363.1"/>
    <property type="molecule type" value="Genomic_DNA"/>
</dbReference>
<dbReference type="GO" id="GO:0045550">
    <property type="term" value="F:geranylgeranyl reductase activity"/>
    <property type="evidence" value="ECO:0007669"/>
    <property type="project" value="InterPro"/>
</dbReference>
<dbReference type="EMBL" id="CAMXCT030001076">
    <property type="protein sequence ID" value="CAL4773675.1"/>
    <property type="molecule type" value="Genomic_DNA"/>
</dbReference>
<evidence type="ECO:0000256" key="7">
    <source>
        <dbReference type="ARBA" id="ARBA00023444"/>
    </source>
</evidence>
<dbReference type="EC" id="1.3.1.83" evidence="2"/>
<comment type="caution">
    <text evidence="14">The sequence shown here is derived from an EMBL/GenBank/DDBJ whole genome shotgun (WGS) entry which is preliminary data.</text>
</comment>
<feature type="domain" description="FAD-binding" evidence="13">
    <location>
        <begin position="103"/>
        <end position="394"/>
    </location>
</feature>
<keyword evidence="5" id="KW-0560">Oxidoreductase</keyword>
<keyword evidence="16" id="KW-1185">Reference proteome</keyword>
<evidence type="ECO:0000256" key="1">
    <source>
        <dbReference type="ARBA" id="ARBA00006632"/>
    </source>
</evidence>
<dbReference type="AlphaFoldDB" id="A0A9P1C931"/>
<evidence type="ECO:0000256" key="10">
    <source>
        <dbReference type="ARBA" id="ARBA00047837"/>
    </source>
</evidence>
<sequence>MSGVMAMPSLVVQSATPLQSRVAAPAALAPSAPAPASGLSSFSGIAVAATAAAAAGVAGAVRRSKRSTLAKGVKVSAVKNHRSLRDAKVVVCAGVNFPEGRKLRVAVVGGGPAGASAADQLAKDGVETYLIERKMDNCKPCGGAIPLCMIDEFDLPKNIVDRQVRKMTMISPTNKEVQIGQTLKDDEYIGMVRREVLDDFLRQRAKKNGATLINGLFLGMTLPEKKGDSYVLTYNDYEDEQGNARKGVKKSLEVDVVIGADGANSRVAKDIEAGDYEYAIAFQERMKIPEQKMDYYKDRAEMYVGEDVSPDFYAWVFPKCDHVAVGTGTVVDKKGIQRYQQGIRDRAATRIDGGEIIRVEARPIPEHPRPWRVKDRAILVGDAAGYVTKCSGEGIYFAAKSGRMCAETIVKNSKQGVRMIDEADLMEHLREWDGKYGPTYLVLDLLQKVFYTSDAARESFVELCEEEYVQKVTFWPSAQVAMLAELFPPGPGTASPARPASTATAATPKVVSPRPYHGWQLCTPVMCLVAARAAGRGKRAQRRAQAQRGVDVWRSLPGEIPKNMDVILRNRYNDVVLEELDDLDLSPFRTLAVIRLPIQWVPQVGQLRRQVFRQGSTQHLALKFALEEHGGFLGIAVDIPQATYLPRGCVGAEVVQLSFEEDLVHATLRGVSMLRIIDRVKMPDDHGIRAPLMQEVLEYTDLERKEGMEVLLEETKKVEKLFVHCGQLQKETGIFAAGDLSKTPLGTLAQAASENLADVNLCGVRQEEHRGPVVASHAAVFAFGVQKQADFLCDPFSALRRLRTLSRFLNLMDSYLYKTVQGNDPMGDLKLGWKTLSSLYKFNNQKTPDPMRTLA</sequence>
<dbReference type="NCBIfam" id="TIGR02032">
    <property type="entry name" value="GG-red-SF"/>
    <property type="match status" value="1"/>
</dbReference>
<dbReference type="InterPro" id="IPR010253">
    <property type="entry name" value="BchP_ChlP_pln/prok"/>
</dbReference>
<dbReference type="PANTHER" id="PTHR42685:SF13">
    <property type="entry name" value="GERANYLGERANYL DIPHOSPHATE REDUCTASE"/>
    <property type="match status" value="1"/>
</dbReference>
<dbReference type="GO" id="GO:0071949">
    <property type="term" value="F:FAD binding"/>
    <property type="evidence" value="ECO:0007669"/>
    <property type="project" value="InterPro"/>
</dbReference>
<proteinExistence type="inferred from homology"/>
<dbReference type="PANTHER" id="PTHR42685">
    <property type="entry name" value="GERANYLGERANYL DIPHOSPHATE REDUCTASE"/>
    <property type="match status" value="1"/>
</dbReference>
<dbReference type="Proteomes" id="UP001152797">
    <property type="component" value="Unassembled WGS sequence"/>
</dbReference>
<comment type="pathway">
    <text evidence="8">Cofactor biosynthesis; tocopherol biosynthesis.</text>
</comment>
<evidence type="ECO:0000256" key="11">
    <source>
        <dbReference type="ARBA" id="ARBA00058147"/>
    </source>
</evidence>
<dbReference type="InterPro" id="IPR050407">
    <property type="entry name" value="Geranylgeranyl_reductase"/>
</dbReference>
<accession>A0A9P1C931</accession>
<evidence type="ECO:0000313" key="14">
    <source>
        <dbReference type="EMBL" id="CAI3986363.1"/>
    </source>
</evidence>
<comment type="pathway">
    <text evidence="7">Porphyrin-containing compound metabolism.</text>
</comment>
<name>A0A9P1C931_9DINO</name>
<evidence type="ECO:0000259" key="13">
    <source>
        <dbReference type="Pfam" id="PF01494"/>
    </source>
</evidence>
<evidence type="ECO:0000313" key="16">
    <source>
        <dbReference type="Proteomes" id="UP001152797"/>
    </source>
</evidence>
<reference evidence="15" key="2">
    <citation type="submission" date="2024-04" db="EMBL/GenBank/DDBJ databases">
        <authorList>
            <person name="Chen Y."/>
            <person name="Shah S."/>
            <person name="Dougan E. K."/>
            <person name="Thang M."/>
            <person name="Chan C."/>
        </authorList>
    </citation>
    <scope>NUCLEOTIDE SEQUENCE [LARGE SCALE GENOMIC DNA]</scope>
</reference>
<dbReference type="FunFam" id="3.50.50.60:FF:000083">
    <property type="entry name" value="Geranylgeranyl diphosphate reductase"/>
    <property type="match status" value="1"/>
</dbReference>
<evidence type="ECO:0000256" key="3">
    <source>
        <dbReference type="ARBA" id="ARBA00022531"/>
    </source>
</evidence>
<dbReference type="InterPro" id="IPR036188">
    <property type="entry name" value="FAD/NAD-bd_sf"/>
</dbReference>
<comment type="function">
    <text evidence="11">Catalyzes the reduction of geranylgeranyl diphosphate to phytyl diphosphate, providing phytol for both tocopherol and chlorophyll synthesis.</text>
</comment>
<dbReference type="GO" id="GO:0102067">
    <property type="term" value="F:geranylgeranyl diphosphate reductase activity"/>
    <property type="evidence" value="ECO:0007669"/>
    <property type="project" value="UniProtKB-EC"/>
</dbReference>
<dbReference type="EMBL" id="CAMXCT020001076">
    <property type="protein sequence ID" value="CAL1139738.1"/>
    <property type="molecule type" value="Genomic_DNA"/>
</dbReference>
<dbReference type="Pfam" id="PF01494">
    <property type="entry name" value="FAD_binding_3"/>
    <property type="match status" value="1"/>
</dbReference>
<evidence type="ECO:0000256" key="6">
    <source>
        <dbReference type="ARBA" id="ARBA00023171"/>
    </source>
</evidence>
<dbReference type="InterPro" id="IPR011774">
    <property type="entry name" value="Geranylgeranyl_Rdtase_pln/cyn"/>
</dbReference>
<dbReference type="GO" id="GO:0015995">
    <property type="term" value="P:chlorophyll biosynthetic process"/>
    <property type="evidence" value="ECO:0007669"/>
    <property type="project" value="UniProtKB-KW"/>
</dbReference>
<dbReference type="PRINTS" id="PR00420">
    <property type="entry name" value="RNGMNOXGNASE"/>
</dbReference>
<dbReference type="SUPFAM" id="SSF51905">
    <property type="entry name" value="FAD/NAD(P)-binding domain"/>
    <property type="match status" value="1"/>
</dbReference>
<dbReference type="GO" id="GO:0015979">
    <property type="term" value="P:photosynthesis"/>
    <property type="evidence" value="ECO:0007669"/>
    <property type="project" value="UniProtKB-KW"/>
</dbReference>
<evidence type="ECO:0000256" key="9">
    <source>
        <dbReference type="ARBA" id="ARBA00033069"/>
    </source>
</evidence>
<dbReference type="InterPro" id="IPR011777">
    <property type="entry name" value="Geranylgeranyl_Rdtase_fam"/>
</dbReference>
<dbReference type="NCBIfam" id="TIGR02028">
    <property type="entry name" value="ChlP"/>
    <property type="match status" value="1"/>
</dbReference>
<gene>
    <name evidence="14" type="ORF">C1SCF055_LOCUS13722</name>
</gene>
<reference evidence="14" key="1">
    <citation type="submission" date="2022-10" db="EMBL/GenBank/DDBJ databases">
        <authorList>
            <person name="Chen Y."/>
            <person name="Dougan E. K."/>
            <person name="Chan C."/>
            <person name="Rhodes N."/>
            <person name="Thang M."/>
        </authorList>
    </citation>
    <scope>NUCLEOTIDE SEQUENCE</scope>
</reference>